<dbReference type="EMBL" id="JAAXLA010000007">
    <property type="protein sequence ID" value="NMH96892.1"/>
    <property type="molecule type" value="Genomic_DNA"/>
</dbReference>
<comment type="caution">
    <text evidence="4">The sequence shown here is derived from an EMBL/GenBank/DDBJ whole genome shotgun (WGS) entry which is preliminary data.</text>
</comment>
<dbReference type="Proteomes" id="UP000820669">
    <property type="component" value="Unassembled WGS sequence"/>
</dbReference>
<accession>A0ABX1S7V5</accession>
<evidence type="ECO:0000256" key="1">
    <source>
        <dbReference type="ARBA" id="ARBA00022801"/>
    </source>
</evidence>
<organism evidence="4 5">
    <name type="scientific">Pseudonocardia acidicola</name>
    <dbReference type="NCBI Taxonomy" id="2724939"/>
    <lineage>
        <taxon>Bacteria</taxon>
        <taxon>Bacillati</taxon>
        <taxon>Actinomycetota</taxon>
        <taxon>Actinomycetes</taxon>
        <taxon>Pseudonocardiales</taxon>
        <taxon>Pseudonocardiaceae</taxon>
        <taxon>Pseudonocardia</taxon>
    </lineage>
</organism>
<name>A0ABX1S7V5_9PSEU</name>
<sequence length="229" mass="25243">MSIDFEDHCWRGVVPAETLQVYAPYRRETKVVGRPALLAVDLFVSAFPSGPGSLADAARVNPRSCGPFAWRAVPVLHELLDTVRAAGCPVLYSAAALTDNPDDARTRPTLRRERDAQPRSATDFAFHPEFRPTAADVVVRKRRASAFFGTELADVLRELAVDTLLICGQTTSGCVRASAVDAYSHGFHTVVVENAVFDRSELSHQVSLFDLHHKYTDVMTLAELRGHLR</sequence>
<feature type="region of interest" description="Disordered" evidence="2">
    <location>
        <begin position="102"/>
        <end position="121"/>
    </location>
</feature>
<keyword evidence="1" id="KW-0378">Hydrolase</keyword>
<feature type="compositionally biased region" description="Basic and acidic residues" evidence="2">
    <location>
        <begin position="102"/>
        <end position="117"/>
    </location>
</feature>
<dbReference type="InterPro" id="IPR036380">
    <property type="entry name" value="Isochorismatase-like_sf"/>
</dbReference>
<dbReference type="SUPFAM" id="SSF52499">
    <property type="entry name" value="Isochorismatase-like hydrolases"/>
    <property type="match status" value="1"/>
</dbReference>
<evidence type="ECO:0000313" key="4">
    <source>
        <dbReference type="EMBL" id="NMH96892.1"/>
    </source>
</evidence>
<dbReference type="InterPro" id="IPR050272">
    <property type="entry name" value="Isochorismatase-like_hydrls"/>
</dbReference>
<gene>
    <name evidence="4" type="ORF">HF526_06110</name>
</gene>
<dbReference type="Pfam" id="PF00857">
    <property type="entry name" value="Isochorismatase"/>
    <property type="match status" value="1"/>
</dbReference>
<proteinExistence type="predicted"/>
<dbReference type="RefSeq" id="WP_169380273.1">
    <property type="nucleotide sequence ID" value="NZ_JAAXLA010000007.1"/>
</dbReference>
<dbReference type="Gene3D" id="3.40.50.850">
    <property type="entry name" value="Isochorismatase-like"/>
    <property type="match status" value="1"/>
</dbReference>
<keyword evidence="5" id="KW-1185">Reference proteome</keyword>
<evidence type="ECO:0000313" key="5">
    <source>
        <dbReference type="Proteomes" id="UP000820669"/>
    </source>
</evidence>
<dbReference type="PANTHER" id="PTHR43540:SF1">
    <property type="entry name" value="ISOCHORISMATASE HYDROLASE"/>
    <property type="match status" value="1"/>
</dbReference>
<reference evidence="4 5" key="1">
    <citation type="submission" date="2020-04" db="EMBL/GenBank/DDBJ databases">
        <authorList>
            <person name="Klaysubun C."/>
            <person name="Duangmal K."/>
            <person name="Lipun K."/>
        </authorList>
    </citation>
    <scope>NUCLEOTIDE SEQUENCE [LARGE SCALE GENOMIC DNA]</scope>
    <source>
        <strain evidence="4 5">K10HN5</strain>
    </source>
</reference>
<feature type="domain" description="Isochorismatase-like" evidence="3">
    <location>
        <begin position="71"/>
        <end position="223"/>
    </location>
</feature>
<evidence type="ECO:0000259" key="3">
    <source>
        <dbReference type="Pfam" id="PF00857"/>
    </source>
</evidence>
<evidence type="ECO:0000256" key="2">
    <source>
        <dbReference type="SAM" id="MobiDB-lite"/>
    </source>
</evidence>
<dbReference type="PANTHER" id="PTHR43540">
    <property type="entry name" value="PEROXYUREIDOACRYLATE/UREIDOACRYLATE AMIDOHYDROLASE-RELATED"/>
    <property type="match status" value="1"/>
</dbReference>
<protein>
    <submittedName>
        <fullName evidence="4">Isochorismatase family protein</fullName>
    </submittedName>
</protein>
<dbReference type="InterPro" id="IPR000868">
    <property type="entry name" value="Isochorismatase-like_dom"/>
</dbReference>